<dbReference type="EMBL" id="BSXU01003885">
    <property type="protein sequence ID" value="GMG40527.1"/>
    <property type="molecule type" value="Genomic_DNA"/>
</dbReference>
<comment type="function">
    <text evidence="3">Involved in pre-mRNA splicing. Facilitates the cooperative formation of U2/U6 helix II in association with stem II in the spliceosome. Binds to RNA.</text>
</comment>
<dbReference type="GO" id="GO:0071007">
    <property type="term" value="C:U2-type catalytic step 2 spliceosome"/>
    <property type="evidence" value="ECO:0007669"/>
    <property type="project" value="TreeGrafter"/>
</dbReference>
<feature type="compositionally biased region" description="Basic and acidic residues" evidence="4">
    <location>
        <begin position="157"/>
        <end position="166"/>
    </location>
</feature>
<feature type="domain" description="STL11/RBM22-like N-terminal" evidence="5">
    <location>
        <begin position="9"/>
        <end position="122"/>
    </location>
</feature>
<dbReference type="Pfam" id="PF21369">
    <property type="entry name" value="STL11_N"/>
    <property type="match status" value="1"/>
</dbReference>
<dbReference type="AlphaFoldDB" id="A0A9W7DHQ7"/>
<protein>
    <recommendedName>
        <fullName evidence="1">Pre-mRNA-splicing factor SLT11</fullName>
    </recommendedName>
</protein>
<dbReference type="GO" id="GO:0036002">
    <property type="term" value="F:pre-mRNA binding"/>
    <property type="evidence" value="ECO:0007669"/>
    <property type="project" value="TreeGrafter"/>
</dbReference>
<dbReference type="InterPro" id="IPR039171">
    <property type="entry name" value="Cwc2/Slt11"/>
</dbReference>
<name>A0A9W7DHQ7_AMBMO</name>
<dbReference type="GO" id="GO:0071006">
    <property type="term" value="C:U2-type catalytic step 1 spliceosome"/>
    <property type="evidence" value="ECO:0007669"/>
    <property type="project" value="TreeGrafter"/>
</dbReference>
<evidence type="ECO:0000256" key="3">
    <source>
        <dbReference type="ARBA" id="ARBA00025609"/>
    </source>
</evidence>
<feature type="region of interest" description="Disordered" evidence="4">
    <location>
        <begin position="157"/>
        <end position="183"/>
    </location>
</feature>
<keyword evidence="7" id="KW-1185">Reference proteome</keyword>
<feature type="region of interest" description="Disordered" evidence="4">
    <location>
        <begin position="333"/>
        <end position="380"/>
    </location>
</feature>
<feature type="compositionally biased region" description="Basic residues" evidence="4">
    <location>
        <begin position="361"/>
        <end position="370"/>
    </location>
</feature>
<dbReference type="InterPro" id="IPR048995">
    <property type="entry name" value="STL11/RBM22-like_N"/>
</dbReference>
<evidence type="ECO:0000256" key="1">
    <source>
        <dbReference type="ARBA" id="ARBA00019060"/>
    </source>
</evidence>
<feature type="compositionally biased region" description="Polar residues" evidence="4">
    <location>
        <begin position="371"/>
        <end position="380"/>
    </location>
</feature>
<dbReference type="GO" id="GO:0000974">
    <property type="term" value="C:Prp19 complex"/>
    <property type="evidence" value="ECO:0007669"/>
    <property type="project" value="TreeGrafter"/>
</dbReference>
<evidence type="ECO:0000259" key="5">
    <source>
        <dbReference type="Pfam" id="PF21369"/>
    </source>
</evidence>
<gene>
    <name evidence="6" type="ORF">Amon01_000626400</name>
</gene>
<reference evidence="6" key="1">
    <citation type="submission" date="2023-04" db="EMBL/GenBank/DDBJ databases">
        <title>Ambrosiozyma monospora NBRC 1965.</title>
        <authorList>
            <person name="Ichikawa N."/>
            <person name="Sato H."/>
            <person name="Tonouchi N."/>
        </authorList>
    </citation>
    <scope>NUCLEOTIDE SEQUENCE</scope>
    <source>
        <strain evidence="6">NBRC 1965</strain>
    </source>
</reference>
<sequence length="380" mass="42948">MSGQEDTMPAVCETCLGTNPYVEMIRERNGAECKTCTRPFTTFRWRPEKLNSGSGGSGVKRTMICLTCARSKNCCQSCMLDLTYGIDLTTRDQLLKLAGTKTLLNSDSIPKNEVSKRYVANQLDRKYSQLGQDGLKAENEERQKEAKMILSRISKMSEKKNQKLEDGNESGSKHNKKKRNEQEMKITKTELLKLCKNLPFNGNLIKNPNNPQIKTLFLFGLTDGTPTYLIKQYFTDLLEDKSDSKKVETVFVNEKGRFGFIQFGTRSVAEDVASRILKLQKTPDYDKPCLILIDGKVPVRVCWSRSMNTSGSDFTNIELRKIADIVRKQMIKQAEKDNGSKRKADDGEEESGKDKTSKAKSQIKKKRKKNTAQSGQDSDL</sequence>
<proteinExistence type="predicted"/>
<organism evidence="6 7">
    <name type="scientific">Ambrosiozyma monospora</name>
    <name type="common">Yeast</name>
    <name type="synonym">Endomycopsis monosporus</name>
    <dbReference type="NCBI Taxonomy" id="43982"/>
    <lineage>
        <taxon>Eukaryota</taxon>
        <taxon>Fungi</taxon>
        <taxon>Dikarya</taxon>
        <taxon>Ascomycota</taxon>
        <taxon>Saccharomycotina</taxon>
        <taxon>Pichiomycetes</taxon>
        <taxon>Pichiales</taxon>
        <taxon>Pichiaceae</taxon>
        <taxon>Ambrosiozyma</taxon>
    </lineage>
</organism>
<dbReference type="PANTHER" id="PTHR14089">
    <property type="entry name" value="PRE-MRNA-SPLICING FACTOR RBM22"/>
    <property type="match status" value="1"/>
</dbReference>
<dbReference type="Proteomes" id="UP001165063">
    <property type="component" value="Unassembled WGS sequence"/>
</dbReference>
<evidence type="ECO:0000313" key="7">
    <source>
        <dbReference type="Proteomes" id="UP001165063"/>
    </source>
</evidence>
<evidence type="ECO:0000256" key="2">
    <source>
        <dbReference type="ARBA" id="ARBA00022884"/>
    </source>
</evidence>
<feature type="compositionally biased region" description="Basic and acidic residues" evidence="4">
    <location>
        <begin position="333"/>
        <end position="357"/>
    </location>
</feature>
<dbReference type="OrthoDB" id="10259600at2759"/>
<accession>A0A9W7DHQ7</accession>
<evidence type="ECO:0000256" key="4">
    <source>
        <dbReference type="SAM" id="MobiDB-lite"/>
    </source>
</evidence>
<dbReference type="GO" id="GO:0017070">
    <property type="term" value="F:U6 snRNA binding"/>
    <property type="evidence" value="ECO:0007669"/>
    <property type="project" value="TreeGrafter"/>
</dbReference>
<dbReference type="PANTHER" id="PTHR14089:SF6">
    <property type="entry name" value="PRE-MRNA-SPLICING FACTOR RBM22"/>
    <property type="match status" value="1"/>
</dbReference>
<evidence type="ECO:0000313" key="6">
    <source>
        <dbReference type="EMBL" id="GMG40527.1"/>
    </source>
</evidence>
<comment type="caution">
    <text evidence="6">The sequence shown here is derived from an EMBL/GenBank/DDBJ whole genome shotgun (WGS) entry which is preliminary data.</text>
</comment>
<keyword evidence="2" id="KW-0694">RNA-binding</keyword>